<dbReference type="RefSeq" id="WP_158349661.1">
    <property type="nucleotide sequence ID" value="NZ_JAHQCX010000002.1"/>
</dbReference>
<feature type="domain" description="Inosine/uridine-preferring nucleoside hydrolase" evidence="3">
    <location>
        <begin position="4"/>
        <end position="301"/>
    </location>
</feature>
<sequence length="316" mass="34933">MKKVIMDCDPGHDDAIALLLASRADDIELLGVTTVAGNSELENTTRNARKVLDYAGVTDVDVYAGCERPMMRDLYRLTGAIIHGEDGLGGPKIPDPVTPIKEEHAVDFIIRALRESDEKIILIPTGPLTNIAMALIKAPDIKEKIERIIIMGGAVNDPGNITSAAEFNIYVDPEAAKIVFASGCNIYLNTLDISMKAVFYEEDIERLRAQGDKISDIVAQLLDFFGSTHIQHFGFKACPIHDALCVGVLIDENLIEYQQTYLDISVNDPLTLGETVADLWGITGHEPNCYLSVKVDRELFVQMIQEHMQKTYQSKK</sequence>
<keyword evidence="1 4" id="KW-0378">Hydrolase</keyword>
<evidence type="ECO:0000259" key="3">
    <source>
        <dbReference type="Pfam" id="PF01156"/>
    </source>
</evidence>
<dbReference type="Pfam" id="PF01156">
    <property type="entry name" value="IU_nuc_hydro"/>
    <property type="match status" value="1"/>
</dbReference>
<accession>A0ABS6K3C0</accession>
<evidence type="ECO:0000256" key="1">
    <source>
        <dbReference type="ARBA" id="ARBA00022801"/>
    </source>
</evidence>
<dbReference type="InterPro" id="IPR023186">
    <property type="entry name" value="IUNH"/>
</dbReference>
<dbReference type="PANTHER" id="PTHR12304">
    <property type="entry name" value="INOSINE-URIDINE PREFERRING NUCLEOSIDE HYDROLASE"/>
    <property type="match status" value="1"/>
</dbReference>
<comment type="caution">
    <text evidence="4">The sequence shown here is derived from an EMBL/GenBank/DDBJ whole genome shotgun (WGS) entry which is preliminary data.</text>
</comment>
<keyword evidence="5" id="KW-1185">Reference proteome</keyword>
<dbReference type="InterPro" id="IPR015910">
    <property type="entry name" value="I/U_nuclsd_hydro_CS"/>
</dbReference>
<dbReference type="EMBL" id="JAHQCX010000002">
    <property type="protein sequence ID" value="MBU9725017.1"/>
    <property type="molecule type" value="Genomic_DNA"/>
</dbReference>
<dbReference type="GO" id="GO:0016787">
    <property type="term" value="F:hydrolase activity"/>
    <property type="evidence" value="ECO:0007669"/>
    <property type="project" value="UniProtKB-KW"/>
</dbReference>
<evidence type="ECO:0000313" key="5">
    <source>
        <dbReference type="Proteomes" id="UP001314681"/>
    </source>
</evidence>
<dbReference type="InterPro" id="IPR001910">
    <property type="entry name" value="Inosine/uridine_hydrolase_dom"/>
</dbReference>
<dbReference type="CDD" id="cd02651">
    <property type="entry name" value="nuc_hydro_IU_UC_XIUA"/>
    <property type="match status" value="1"/>
</dbReference>
<gene>
    <name evidence="4" type="ORF">KTH90_03200</name>
</gene>
<dbReference type="Proteomes" id="UP001314681">
    <property type="component" value="Unassembled WGS sequence"/>
</dbReference>
<dbReference type="PROSITE" id="PS01247">
    <property type="entry name" value="IUNH"/>
    <property type="match status" value="1"/>
</dbReference>
<proteinExistence type="predicted"/>
<keyword evidence="2" id="KW-0326">Glycosidase</keyword>
<evidence type="ECO:0000256" key="2">
    <source>
        <dbReference type="ARBA" id="ARBA00023295"/>
    </source>
</evidence>
<dbReference type="Gene3D" id="3.90.245.10">
    <property type="entry name" value="Ribonucleoside hydrolase-like"/>
    <property type="match status" value="1"/>
</dbReference>
<name>A0ABS6K3C0_9FIRM</name>
<dbReference type="SUPFAM" id="SSF53590">
    <property type="entry name" value="Nucleoside hydrolase"/>
    <property type="match status" value="1"/>
</dbReference>
<evidence type="ECO:0000313" key="4">
    <source>
        <dbReference type="EMBL" id="MBU9725017.1"/>
    </source>
</evidence>
<protein>
    <submittedName>
        <fullName evidence="4">Nucleoside hydrolase</fullName>
    </submittedName>
</protein>
<reference evidence="4 5" key="1">
    <citation type="submission" date="2021-06" db="EMBL/GenBank/DDBJ databases">
        <title>Description of novel taxa of the family Lachnospiraceae.</title>
        <authorList>
            <person name="Chaplin A.V."/>
            <person name="Sokolova S.R."/>
            <person name="Pikina A.P."/>
            <person name="Korzhanova M."/>
            <person name="Belova V."/>
            <person name="Korostin D."/>
            <person name="Efimov B.A."/>
        </authorList>
    </citation>
    <scope>NUCLEOTIDE SEQUENCE [LARGE SCALE GENOMIC DNA]</scope>
    <source>
        <strain evidence="4 5">ASD4241</strain>
    </source>
</reference>
<organism evidence="4 5">
    <name type="scientific">Diplocloster modestus</name>
    <dbReference type="NCBI Taxonomy" id="2850322"/>
    <lineage>
        <taxon>Bacteria</taxon>
        <taxon>Bacillati</taxon>
        <taxon>Bacillota</taxon>
        <taxon>Clostridia</taxon>
        <taxon>Lachnospirales</taxon>
        <taxon>Lachnospiraceae</taxon>
        <taxon>Diplocloster</taxon>
    </lineage>
</organism>
<dbReference type="PANTHER" id="PTHR12304:SF4">
    <property type="entry name" value="URIDINE NUCLEOSIDASE"/>
    <property type="match status" value="1"/>
</dbReference>
<dbReference type="InterPro" id="IPR036452">
    <property type="entry name" value="Ribo_hydro-like"/>
</dbReference>